<feature type="compositionally biased region" description="Low complexity" evidence="1">
    <location>
        <begin position="62"/>
        <end position="75"/>
    </location>
</feature>
<dbReference type="PANTHER" id="PTHR30163">
    <property type="entry name" value="MEMBRANE-BOUND LYTIC MUREIN TRANSGLYCOSYLASE B"/>
    <property type="match status" value="1"/>
</dbReference>
<accession>A0A7X0ICL9</accession>
<dbReference type="Pfam" id="PF13406">
    <property type="entry name" value="SLT_2"/>
    <property type="match status" value="1"/>
</dbReference>
<evidence type="ECO:0000313" key="4">
    <source>
        <dbReference type="Proteomes" id="UP000555564"/>
    </source>
</evidence>
<gene>
    <name evidence="3" type="ORF">BJ992_002201</name>
</gene>
<dbReference type="InterPro" id="IPR023346">
    <property type="entry name" value="Lysozyme-like_dom_sf"/>
</dbReference>
<feature type="region of interest" description="Disordered" evidence="1">
    <location>
        <begin position="54"/>
        <end position="93"/>
    </location>
</feature>
<proteinExistence type="predicted"/>
<dbReference type="RefSeq" id="WP_184980092.1">
    <property type="nucleotide sequence ID" value="NZ_BAAALO010000049.1"/>
</dbReference>
<dbReference type="Proteomes" id="UP000555564">
    <property type="component" value="Unassembled WGS sequence"/>
</dbReference>
<evidence type="ECO:0000259" key="2">
    <source>
        <dbReference type="Pfam" id="PF13406"/>
    </source>
</evidence>
<organism evidence="3 4">
    <name type="scientific">Sphaerisporangium rubeum</name>
    <dbReference type="NCBI Taxonomy" id="321317"/>
    <lineage>
        <taxon>Bacteria</taxon>
        <taxon>Bacillati</taxon>
        <taxon>Actinomycetota</taxon>
        <taxon>Actinomycetes</taxon>
        <taxon>Streptosporangiales</taxon>
        <taxon>Streptosporangiaceae</taxon>
        <taxon>Sphaerisporangium</taxon>
    </lineage>
</organism>
<dbReference type="GO" id="GO:0008933">
    <property type="term" value="F:peptidoglycan lytic transglycosylase activity"/>
    <property type="evidence" value="ECO:0007669"/>
    <property type="project" value="TreeGrafter"/>
</dbReference>
<dbReference type="EMBL" id="JACHIU010000001">
    <property type="protein sequence ID" value="MBB6472770.1"/>
    <property type="molecule type" value="Genomic_DNA"/>
</dbReference>
<reference evidence="3 4" key="1">
    <citation type="submission" date="2020-08" db="EMBL/GenBank/DDBJ databases">
        <title>Sequencing the genomes of 1000 actinobacteria strains.</title>
        <authorList>
            <person name="Klenk H.-P."/>
        </authorList>
    </citation>
    <scope>NUCLEOTIDE SEQUENCE [LARGE SCALE GENOMIC DNA]</scope>
    <source>
        <strain evidence="3 4">DSM 44936</strain>
    </source>
</reference>
<evidence type="ECO:0000313" key="3">
    <source>
        <dbReference type="EMBL" id="MBB6472770.1"/>
    </source>
</evidence>
<dbReference type="InterPro" id="IPR031304">
    <property type="entry name" value="SLT_2"/>
</dbReference>
<dbReference type="CDD" id="cd13399">
    <property type="entry name" value="Slt35-like"/>
    <property type="match status" value="1"/>
</dbReference>
<dbReference type="InterPro" id="IPR043426">
    <property type="entry name" value="MltB-like"/>
</dbReference>
<dbReference type="Gene3D" id="1.10.530.10">
    <property type="match status" value="1"/>
</dbReference>
<dbReference type="GO" id="GO:0009253">
    <property type="term" value="P:peptidoglycan catabolic process"/>
    <property type="evidence" value="ECO:0007669"/>
    <property type="project" value="TreeGrafter"/>
</dbReference>
<comment type="caution">
    <text evidence="3">The sequence shown here is derived from an EMBL/GenBank/DDBJ whole genome shotgun (WGS) entry which is preliminary data.</text>
</comment>
<protein>
    <recommendedName>
        <fullName evidence="2">Transglycosylase SLT domain-containing protein</fullName>
    </recommendedName>
</protein>
<sequence length="417" mass="42386">MPSPAVAAGVAVLLLLAVVSGGVYLLGDAGAGSPAQAARSPQIRELAATLSPLPTLSPPAVPSSAPSSMPSAVTPSVPPSVPGGEPAAHGRVTATPPRVIAVAPGTVAQDVVRRIEAFKHVTRVAVADGGAVRFSTATLNLLAVDPVEFRAFAPKAVAEEQEVWNALARGEFVAESRTAARYRLALGGSYATQGASRLRVAASAPFGLPGVDGLVGKEAGRTLGLSPGVALLVHTPVAQAAALVPKIRRLLGAGAQVMTVGVTAVKSPDPANGPAARRPVLAKGGNPYYVGRPGSYLELYKIAAGVCPGLSWTVLAAIGQVESGHGRNNGPSSAGALGPMQFMPATWRAYGVDGDGDGKPDIWSPYDAVPGAARYLCANGAGNGGDKLRSAVYRYNHSWSYVDKVLGLSQAYARAYT</sequence>
<feature type="domain" description="Transglycosylase SLT" evidence="2">
    <location>
        <begin position="332"/>
        <end position="380"/>
    </location>
</feature>
<dbReference type="PANTHER" id="PTHR30163:SF8">
    <property type="entry name" value="LYTIC MUREIN TRANSGLYCOSYLASE"/>
    <property type="match status" value="1"/>
</dbReference>
<name>A0A7X0ICL9_9ACTN</name>
<dbReference type="SUPFAM" id="SSF53955">
    <property type="entry name" value="Lysozyme-like"/>
    <property type="match status" value="1"/>
</dbReference>
<keyword evidence="4" id="KW-1185">Reference proteome</keyword>
<evidence type="ECO:0000256" key="1">
    <source>
        <dbReference type="SAM" id="MobiDB-lite"/>
    </source>
</evidence>
<dbReference type="AlphaFoldDB" id="A0A7X0ICL9"/>